<accession>A0A835AA83</accession>
<comment type="caution">
    <text evidence="3">The sequence shown here is derived from an EMBL/GenBank/DDBJ whole genome shotgun (WGS) entry which is preliminary data.</text>
</comment>
<evidence type="ECO:0000313" key="3">
    <source>
        <dbReference type="EMBL" id="KAF8659972.1"/>
    </source>
</evidence>
<keyword evidence="4" id="KW-1185">Reference proteome</keyword>
<feature type="region of interest" description="Disordered" evidence="1">
    <location>
        <begin position="53"/>
        <end position="191"/>
    </location>
</feature>
<sequence length="710" mass="76884">MSREDERNLEGLLGVVGGGGTVLVRVGVAVEVRIVVRSAERRVVGGVTGGYTTRCGSDGSNGPSPTQANHSSGVLRAAPVESTPRLGKVGPTGRLKHTASPFEARPSNPFSVSEGRRYRPTPAPAAAQQIGPSMEGGMGSSSAFPIVIPDDDEAGGAEEEEGQPAAAEEEDAGGEGEGKRPGWLPDGFQAEGYYEDDGTFQATARARRGHVSYRLCVHGGCALSRGRPRRPVENSTASPSPRVAAASKACSARLPPPACSIQARPARSIPGTWMAAGSDLAGLSLAARLRVSVTQSMRARRRPCQHAHLPDLPSLHFALSLVRYGPLQQATSCCLRHVSFTCPLTGFRFGLKSEVLHYCSSGAMDRAQAGKNTLDDNTTLQGKYGWLWRGWALEIRAGGENFSKMYTLPECVDEDCDTSYVDKAELPECVDEDCDTSTEDNVPSGSSWAAWVHLHVCIANMTGEISGHHWTTLKELLPLYRAITSVTVGDALPGVANPLPGRCIKVRDAVTGGITRHLAHSELTEVAAIIERVVLPQAPDVRASPFEGQHGKLHTSAIYKLLQHDRGDTSTVGAEHNCASPRVKFFSWLMSRGRIQSRSQLHRRGVVSDATCEICGLEEEMATHIMFGCSFAREWWSAINIELPGTPCARFLNAISCPQHIPDEHFDGFLLLCCWKLWKRRNTMIFRQETATLCEVLSQARTEARLWGYR</sequence>
<organism evidence="3 4">
    <name type="scientific">Digitaria exilis</name>
    <dbReference type="NCBI Taxonomy" id="1010633"/>
    <lineage>
        <taxon>Eukaryota</taxon>
        <taxon>Viridiplantae</taxon>
        <taxon>Streptophyta</taxon>
        <taxon>Embryophyta</taxon>
        <taxon>Tracheophyta</taxon>
        <taxon>Spermatophyta</taxon>
        <taxon>Magnoliopsida</taxon>
        <taxon>Liliopsida</taxon>
        <taxon>Poales</taxon>
        <taxon>Poaceae</taxon>
        <taxon>PACMAD clade</taxon>
        <taxon>Panicoideae</taxon>
        <taxon>Panicodae</taxon>
        <taxon>Paniceae</taxon>
        <taxon>Anthephorinae</taxon>
        <taxon>Digitaria</taxon>
    </lineage>
</organism>
<feature type="domain" description="Reverse transcriptase zinc-binding" evidence="2">
    <location>
        <begin position="556"/>
        <end position="636"/>
    </location>
</feature>
<dbReference type="AlphaFoldDB" id="A0A835AA83"/>
<evidence type="ECO:0000259" key="2">
    <source>
        <dbReference type="Pfam" id="PF13966"/>
    </source>
</evidence>
<proteinExistence type="predicted"/>
<feature type="compositionally biased region" description="Acidic residues" evidence="1">
    <location>
        <begin position="149"/>
        <end position="174"/>
    </location>
</feature>
<reference evidence="3" key="1">
    <citation type="submission" date="2020-07" db="EMBL/GenBank/DDBJ databases">
        <title>Genome sequence and genetic diversity analysis of an under-domesticated orphan crop, white fonio (Digitaria exilis).</title>
        <authorList>
            <person name="Bennetzen J.L."/>
            <person name="Chen S."/>
            <person name="Ma X."/>
            <person name="Wang X."/>
            <person name="Yssel A.E.J."/>
            <person name="Chaluvadi S.R."/>
            <person name="Johnson M."/>
            <person name="Gangashetty P."/>
            <person name="Hamidou F."/>
            <person name="Sanogo M.D."/>
            <person name="Zwaenepoel A."/>
            <person name="Wallace J."/>
            <person name="Van De Peer Y."/>
            <person name="Van Deynze A."/>
        </authorList>
    </citation>
    <scope>NUCLEOTIDE SEQUENCE</scope>
    <source>
        <tissue evidence="3">Leaves</tissue>
    </source>
</reference>
<protein>
    <recommendedName>
        <fullName evidence="2">Reverse transcriptase zinc-binding domain-containing protein</fullName>
    </recommendedName>
</protein>
<feature type="compositionally biased region" description="Low complexity" evidence="1">
    <location>
        <begin position="124"/>
        <end position="133"/>
    </location>
</feature>
<dbReference type="OrthoDB" id="685268at2759"/>
<evidence type="ECO:0000313" key="4">
    <source>
        <dbReference type="Proteomes" id="UP000636709"/>
    </source>
</evidence>
<dbReference type="Pfam" id="PF13966">
    <property type="entry name" value="zf-RVT"/>
    <property type="match status" value="1"/>
</dbReference>
<feature type="compositionally biased region" description="Polar residues" evidence="1">
    <location>
        <begin position="58"/>
        <end position="72"/>
    </location>
</feature>
<gene>
    <name evidence="3" type="ORF">HU200_058054</name>
</gene>
<name>A0A835AA83_9POAL</name>
<dbReference type="InterPro" id="IPR026960">
    <property type="entry name" value="RVT-Znf"/>
</dbReference>
<evidence type="ECO:0000256" key="1">
    <source>
        <dbReference type="SAM" id="MobiDB-lite"/>
    </source>
</evidence>
<dbReference type="EMBL" id="JACEFO010002446">
    <property type="protein sequence ID" value="KAF8659972.1"/>
    <property type="molecule type" value="Genomic_DNA"/>
</dbReference>
<dbReference type="Proteomes" id="UP000636709">
    <property type="component" value="Unassembled WGS sequence"/>
</dbReference>